<dbReference type="Proteomes" id="UP001150830">
    <property type="component" value="Unassembled WGS sequence"/>
</dbReference>
<organism evidence="3 4">
    <name type="scientific">Parathalassolituus penaei</name>
    <dbReference type="NCBI Taxonomy" id="2997323"/>
    <lineage>
        <taxon>Bacteria</taxon>
        <taxon>Pseudomonadati</taxon>
        <taxon>Pseudomonadota</taxon>
        <taxon>Gammaproteobacteria</taxon>
        <taxon>Oceanospirillales</taxon>
        <taxon>Oceanospirillaceae</taxon>
        <taxon>Parathalassolituus</taxon>
    </lineage>
</organism>
<sequence>MDSSRTHPLAYLLLGIVAAFALLKCSQVPRVALLEEQQNAMLDAQDDARQQAQQQHEAALLATLERFRIADPGLKDCIKDSLDFGMSGRYVPPELQGGHLENLTELRCEYRKIESLAGIQNVTGLKTLVLTRNHIIDVSPLRSLTNLKSLWLGDNPVRDLYPLWDLHNIQTLRLPNLEKMYCSDVYKVLYHACIKEVTFSGHDSHACQGSRGEFMQAKSAGYHCRNP</sequence>
<dbReference type="EMBL" id="JAPNOA010000056">
    <property type="protein sequence ID" value="MCY0966766.1"/>
    <property type="molecule type" value="Genomic_DNA"/>
</dbReference>
<dbReference type="PROSITE" id="PS51450">
    <property type="entry name" value="LRR"/>
    <property type="match status" value="2"/>
</dbReference>
<keyword evidence="2" id="KW-0677">Repeat</keyword>
<dbReference type="Gene3D" id="3.80.10.10">
    <property type="entry name" value="Ribonuclease Inhibitor"/>
    <property type="match status" value="1"/>
</dbReference>
<dbReference type="SUPFAM" id="SSF52075">
    <property type="entry name" value="Outer arm dynein light chain 1"/>
    <property type="match status" value="1"/>
</dbReference>
<evidence type="ECO:0000256" key="2">
    <source>
        <dbReference type="ARBA" id="ARBA00022737"/>
    </source>
</evidence>
<name>A0A9X3ELW4_9GAMM</name>
<evidence type="ECO:0000313" key="3">
    <source>
        <dbReference type="EMBL" id="MCY0966766.1"/>
    </source>
</evidence>
<comment type="caution">
    <text evidence="3">The sequence shown here is derived from an EMBL/GenBank/DDBJ whole genome shotgun (WGS) entry which is preliminary data.</text>
</comment>
<dbReference type="InterPro" id="IPR032675">
    <property type="entry name" value="LRR_dom_sf"/>
</dbReference>
<protein>
    <submittedName>
        <fullName evidence="3">Leucine-rich repeat domain-containing protein</fullName>
    </submittedName>
</protein>
<proteinExistence type="predicted"/>
<dbReference type="InterPro" id="IPR025875">
    <property type="entry name" value="Leu-rich_rpt_4"/>
</dbReference>
<accession>A0A9X3ELW4</accession>
<keyword evidence="4" id="KW-1185">Reference proteome</keyword>
<gene>
    <name evidence="3" type="ORF">OUO13_16410</name>
</gene>
<keyword evidence="1" id="KW-0433">Leucine-rich repeat</keyword>
<dbReference type="Pfam" id="PF12799">
    <property type="entry name" value="LRR_4"/>
    <property type="match status" value="1"/>
</dbReference>
<dbReference type="AlphaFoldDB" id="A0A9X3ELW4"/>
<reference evidence="3" key="1">
    <citation type="submission" date="2022-11" db="EMBL/GenBank/DDBJ databases">
        <title>Parathalassolutuus dongxingensis gen. nov., sp. nov., a novel member of family Oceanospirillaceae isolated from a coastal shrimp pond in Guangxi, China.</title>
        <authorList>
            <person name="Chen H."/>
        </authorList>
    </citation>
    <scope>NUCLEOTIDE SEQUENCE</scope>
    <source>
        <strain evidence="3">G-43</strain>
    </source>
</reference>
<dbReference type="RefSeq" id="WP_283174964.1">
    <property type="nucleotide sequence ID" value="NZ_JAPNOA010000056.1"/>
</dbReference>
<dbReference type="InterPro" id="IPR001611">
    <property type="entry name" value="Leu-rich_rpt"/>
</dbReference>
<evidence type="ECO:0000313" key="4">
    <source>
        <dbReference type="Proteomes" id="UP001150830"/>
    </source>
</evidence>
<evidence type="ECO:0000256" key="1">
    <source>
        <dbReference type="ARBA" id="ARBA00022614"/>
    </source>
</evidence>